<evidence type="ECO:0000256" key="2">
    <source>
        <dbReference type="ARBA" id="ARBA00022801"/>
    </source>
</evidence>
<evidence type="ECO:0000256" key="1">
    <source>
        <dbReference type="ARBA" id="ARBA00022722"/>
    </source>
</evidence>
<dbReference type="SUPFAM" id="SSF53933">
    <property type="entry name" value="Microbial ribonucleases"/>
    <property type="match status" value="1"/>
</dbReference>
<gene>
    <name evidence="4" type="ORF">DFR68_104160</name>
</gene>
<evidence type="ECO:0000313" key="4">
    <source>
        <dbReference type="EMBL" id="RDI51676.1"/>
    </source>
</evidence>
<dbReference type="RefSeq" id="WP_114699509.1">
    <property type="nucleotide sequence ID" value="NZ_QQAZ01000004.1"/>
</dbReference>
<comment type="caution">
    <text evidence="4">The sequence shown here is derived from an EMBL/GenBank/DDBJ whole genome shotgun (WGS) entry which is preliminary data.</text>
</comment>
<reference evidence="4 5" key="1">
    <citation type="submission" date="2018-07" db="EMBL/GenBank/DDBJ databases">
        <title>Genomic Encyclopedia of Type Strains, Phase IV (KMG-IV): sequencing the most valuable type-strain genomes for metagenomic binning, comparative biology and taxonomic classification.</title>
        <authorList>
            <person name="Goeker M."/>
        </authorList>
    </citation>
    <scope>NUCLEOTIDE SEQUENCE [LARGE SCALE GENOMIC DNA]</scope>
    <source>
        <strain evidence="4 5">DSM 44952</strain>
    </source>
</reference>
<dbReference type="Pfam" id="PF00545">
    <property type="entry name" value="Ribonuclease"/>
    <property type="match status" value="1"/>
</dbReference>
<dbReference type="GO" id="GO:0004521">
    <property type="term" value="F:RNA endonuclease activity"/>
    <property type="evidence" value="ECO:0007669"/>
    <property type="project" value="InterPro"/>
</dbReference>
<dbReference type="AlphaFoldDB" id="A0A370H5L9"/>
<proteinExistence type="predicted"/>
<dbReference type="OrthoDB" id="5326845at2"/>
<keyword evidence="1" id="KW-0540">Nuclease</keyword>
<dbReference type="InterPro" id="IPR016191">
    <property type="entry name" value="Ribonuclease/ribotoxin"/>
</dbReference>
<feature type="region of interest" description="Disordered" evidence="3">
    <location>
        <begin position="81"/>
        <end position="112"/>
    </location>
</feature>
<dbReference type="Gene3D" id="3.10.450.30">
    <property type="entry name" value="Microbial ribonucleases"/>
    <property type="match status" value="1"/>
</dbReference>
<evidence type="ECO:0000256" key="3">
    <source>
        <dbReference type="SAM" id="MobiDB-lite"/>
    </source>
</evidence>
<name>A0A370H5L9_9NOCA</name>
<dbReference type="STRING" id="1210089.GCA_001613165_01195"/>
<dbReference type="GO" id="GO:0003723">
    <property type="term" value="F:RNA binding"/>
    <property type="evidence" value="ECO:0007669"/>
    <property type="project" value="InterPro"/>
</dbReference>
<dbReference type="GO" id="GO:0016787">
    <property type="term" value="F:hydrolase activity"/>
    <property type="evidence" value="ECO:0007669"/>
    <property type="project" value="UniProtKB-KW"/>
</dbReference>
<evidence type="ECO:0000313" key="5">
    <source>
        <dbReference type="Proteomes" id="UP000255355"/>
    </source>
</evidence>
<keyword evidence="5" id="KW-1185">Reference proteome</keyword>
<dbReference type="EMBL" id="QQAZ01000004">
    <property type="protein sequence ID" value="RDI51676.1"/>
    <property type="molecule type" value="Genomic_DNA"/>
</dbReference>
<dbReference type="Proteomes" id="UP000255355">
    <property type="component" value="Unassembled WGS sequence"/>
</dbReference>
<keyword evidence="2" id="KW-0378">Hydrolase</keyword>
<protein>
    <submittedName>
        <fullName evidence="4">Guanyl-specific ribonuclease Sa</fullName>
    </submittedName>
</protein>
<dbReference type="InterPro" id="IPR000026">
    <property type="entry name" value="N1-like"/>
</dbReference>
<sequence length="156" mass="16271">MTQESDRSKGLWARPFAGLAALGMAVLAALTVMLLPGAESAPGGVAAETSTAVGAAEIQLVADSVPDRAWQTLQLIDAGEWPDAANAPGTKGGGTWSNREGQLPATDGGGAPIGYKEWDVNPKQPGQSRDAERIVTGSDGSAWYTGDHYRSFTRMR</sequence>
<organism evidence="4 5">
    <name type="scientific">Nocardia mexicana</name>
    <dbReference type="NCBI Taxonomy" id="279262"/>
    <lineage>
        <taxon>Bacteria</taxon>
        <taxon>Bacillati</taxon>
        <taxon>Actinomycetota</taxon>
        <taxon>Actinomycetes</taxon>
        <taxon>Mycobacteriales</taxon>
        <taxon>Nocardiaceae</taxon>
        <taxon>Nocardia</taxon>
    </lineage>
</organism>
<accession>A0A370H5L9</accession>